<comment type="caution">
    <text evidence="2">The sequence shown here is derived from an EMBL/GenBank/DDBJ whole genome shotgun (WGS) entry which is preliminary data.</text>
</comment>
<dbReference type="PANTHER" id="PTHR31639:SF285">
    <property type="entry name" value="OS01G0730200 PROTEIN"/>
    <property type="match status" value="1"/>
</dbReference>
<dbReference type="Pfam" id="PF24758">
    <property type="entry name" value="LRR_At5g56370"/>
    <property type="match status" value="1"/>
</dbReference>
<dbReference type="SUPFAM" id="SSF52047">
    <property type="entry name" value="RNI-like"/>
    <property type="match status" value="1"/>
</dbReference>
<name>A0AAV8CXQ8_9POAL</name>
<feature type="domain" description="F-box" evidence="1">
    <location>
        <begin position="3"/>
        <end position="51"/>
    </location>
</feature>
<dbReference type="PANTHER" id="PTHR31639">
    <property type="entry name" value="F-BOX PROTEIN-LIKE"/>
    <property type="match status" value="1"/>
</dbReference>
<evidence type="ECO:0000259" key="1">
    <source>
        <dbReference type="PROSITE" id="PS50181"/>
    </source>
</evidence>
<dbReference type="InterPro" id="IPR032675">
    <property type="entry name" value="LRR_dom_sf"/>
</dbReference>
<dbReference type="PROSITE" id="PS50181">
    <property type="entry name" value="FBOX"/>
    <property type="match status" value="1"/>
</dbReference>
<sequence>MDIDYISELPADLKDEILVKLPIKEAVKTSILSSKWKDAWTSIPDLVFERNSLEFMTIRLVDNVLIFHHGPILKFKLGSVHACNEAISRWMIILSRNRIKDLELSFGSREACKIPSRLFSCLALERLILSECIINVPQNFQGFKLLHTLYLFSFKLSGITTIANLVSGCPLLERLTLFEFVQQGCLHILAPNLRELDILGEYQDLCLETPKLVSGWIYLNGDHEEFLIAKAGKESNIKKALGCLHNIQSLQIGPQFIDYLAMAHIPENPPTIFNCLTKISVTVYCFDRDEIAVALCLFKSAPILKVLNIQFLDFDDVDQLQGQSFWKLKATEHYCLFKCLETLNIIYAQDIRLSSRNDESMLEFAELVLRIAPVLEKLYIIDYEDPMVCHTKLKNFHKLSEKVEFKFI</sequence>
<accession>A0AAV8CXQ8</accession>
<keyword evidence="3" id="KW-1185">Reference proteome</keyword>
<gene>
    <name evidence="2" type="ORF">LUZ62_071248</name>
</gene>
<proteinExistence type="predicted"/>
<dbReference type="Pfam" id="PF00646">
    <property type="entry name" value="F-box"/>
    <property type="match status" value="1"/>
</dbReference>
<dbReference type="Gene3D" id="3.80.10.10">
    <property type="entry name" value="Ribonuclease Inhibitor"/>
    <property type="match status" value="1"/>
</dbReference>
<reference evidence="2" key="1">
    <citation type="submission" date="2022-08" db="EMBL/GenBank/DDBJ databases">
        <authorList>
            <person name="Marques A."/>
        </authorList>
    </citation>
    <scope>NUCLEOTIDE SEQUENCE</scope>
    <source>
        <strain evidence="2">RhyPub2mFocal</strain>
        <tissue evidence="2">Leaves</tissue>
    </source>
</reference>
<dbReference type="InterPro" id="IPR055411">
    <property type="entry name" value="LRR_FXL15/At3g58940/PEG3-like"/>
</dbReference>
<protein>
    <submittedName>
        <fullName evidence="2">F-box/RNI/FBD-like domain protein</fullName>
    </submittedName>
</protein>
<dbReference type="SUPFAM" id="SSF81383">
    <property type="entry name" value="F-box domain"/>
    <property type="match status" value="1"/>
</dbReference>
<dbReference type="InterPro" id="IPR036047">
    <property type="entry name" value="F-box-like_dom_sf"/>
</dbReference>
<dbReference type="AlphaFoldDB" id="A0AAV8CXQ8"/>
<dbReference type="InterPro" id="IPR001810">
    <property type="entry name" value="F-box_dom"/>
</dbReference>
<dbReference type="Proteomes" id="UP001140206">
    <property type="component" value="Chromosome 4"/>
</dbReference>
<evidence type="ECO:0000313" key="3">
    <source>
        <dbReference type="Proteomes" id="UP001140206"/>
    </source>
</evidence>
<evidence type="ECO:0000313" key="2">
    <source>
        <dbReference type="EMBL" id="KAJ4760873.1"/>
    </source>
</evidence>
<organism evidence="2 3">
    <name type="scientific">Rhynchospora pubera</name>
    <dbReference type="NCBI Taxonomy" id="906938"/>
    <lineage>
        <taxon>Eukaryota</taxon>
        <taxon>Viridiplantae</taxon>
        <taxon>Streptophyta</taxon>
        <taxon>Embryophyta</taxon>
        <taxon>Tracheophyta</taxon>
        <taxon>Spermatophyta</taxon>
        <taxon>Magnoliopsida</taxon>
        <taxon>Liliopsida</taxon>
        <taxon>Poales</taxon>
        <taxon>Cyperaceae</taxon>
        <taxon>Cyperoideae</taxon>
        <taxon>Rhynchosporeae</taxon>
        <taxon>Rhynchospora</taxon>
    </lineage>
</organism>
<dbReference type="EMBL" id="JAMFTS010000004">
    <property type="protein sequence ID" value="KAJ4760873.1"/>
    <property type="molecule type" value="Genomic_DNA"/>
</dbReference>